<sequence>MIPHRIVLASVAGLVSALLLAACDSSTDNAGATSPGSVASVAPVATAASESATSAPTGDGSGDRTGTTTTALIAKAVGGTGDVVTDGNGMTLYRYEKDEPDPSKWTCAGACTKTWIPVMVGDSAQDSVQTTGVEKSLLGTVHRDGKPQLTLAGWPLYRYSGDTAAGQVNGQGKDGLWFAVTPAGGKSGASS</sequence>
<dbReference type="Pfam" id="PF03640">
    <property type="entry name" value="Lipoprotein_15"/>
    <property type="match status" value="2"/>
</dbReference>
<keyword evidence="3" id="KW-1185">Reference proteome</keyword>
<dbReference type="PROSITE" id="PS51257">
    <property type="entry name" value="PROKAR_LIPOPROTEIN"/>
    <property type="match status" value="1"/>
</dbReference>
<evidence type="ECO:0000313" key="2">
    <source>
        <dbReference type="EMBL" id="MDH6215162.1"/>
    </source>
</evidence>
<dbReference type="PANTHER" id="PTHR39335:SF1">
    <property type="entry name" value="BLL4220 PROTEIN"/>
    <property type="match status" value="1"/>
</dbReference>
<dbReference type="EMBL" id="JARXVH010000003">
    <property type="protein sequence ID" value="MDH6215162.1"/>
    <property type="molecule type" value="Genomic_DNA"/>
</dbReference>
<dbReference type="InterPro" id="IPR005297">
    <property type="entry name" value="Lipoprotein_repeat"/>
</dbReference>
<keyword evidence="1" id="KW-0732">Signal</keyword>
<dbReference type="Proteomes" id="UP001160499">
    <property type="component" value="Unassembled WGS sequence"/>
</dbReference>
<feature type="chain" id="PRO_5045604613" evidence="1">
    <location>
        <begin position="22"/>
        <end position="191"/>
    </location>
</feature>
<name>A0ABT6LFT0_9ACTN</name>
<accession>A0ABT6LFT0</accession>
<proteinExistence type="predicted"/>
<keyword evidence="2" id="KW-0449">Lipoprotein</keyword>
<dbReference type="PANTHER" id="PTHR39335">
    <property type="entry name" value="BLL4220 PROTEIN"/>
    <property type="match status" value="1"/>
</dbReference>
<evidence type="ECO:0000313" key="3">
    <source>
        <dbReference type="Proteomes" id="UP001160499"/>
    </source>
</evidence>
<evidence type="ECO:0000256" key="1">
    <source>
        <dbReference type="SAM" id="SignalP"/>
    </source>
</evidence>
<protein>
    <submittedName>
        <fullName evidence="2">Lipoprotein with Yx(FWY)xxD motif</fullName>
    </submittedName>
</protein>
<organism evidence="2 3">
    <name type="scientific">Streptomyces pseudovenezuelae</name>
    <dbReference type="NCBI Taxonomy" id="67350"/>
    <lineage>
        <taxon>Bacteria</taxon>
        <taxon>Bacillati</taxon>
        <taxon>Actinomycetota</taxon>
        <taxon>Actinomycetes</taxon>
        <taxon>Kitasatosporales</taxon>
        <taxon>Streptomycetaceae</taxon>
        <taxon>Streptomyces</taxon>
        <taxon>Streptomyces aurantiacus group</taxon>
    </lineage>
</organism>
<feature type="signal peptide" evidence="1">
    <location>
        <begin position="1"/>
        <end position="21"/>
    </location>
</feature>
<reference evidence="2 3" key="1">
    <citation type="submission" date="2023-04" db="EMBL/GenBank/DDBJ databases">
        <title>Forest soil microbial communities from Buena Vista Peninsula, Colon Province, Panama.</title>
        <authorList>
            <person name="Bouskill N."/>
        </authorList>
    </citation>
    <scope>NUCLEOTIDE SEQUENCE [LARGE SCALE GENOMIC DNA]</scope>
    <source>
        <strain evidence="2 3">GGS1</strain>
    </source>
</reference>
<dbReference type="RefSeq" id="WP_280876140.1">
    <property type="nucleotide sequence ID" value="NZ_JARXVH010000003.1"/>
</dbReference>
<gene>
    <name evidence="2" type="ORF">M2283_002445</name>
</gene>
<comment type="caution">
    <text evidence="2">The sequence shown here is derived from an EMBL/GenBank/DDBJ whole genome shotgun (WGS) entry which is preliminary data.</text>
</comment>